<comment type="caution">
    <text evidence="4">The sequence shown here is derived from an EMBL/GenBank/DDBJ whole genome shotgun (WGS) entry which is preliminary data.</text>
</comment>
<dbReference type="SFLD" id="SFLDG01067">
    <property type="entry name" value="SPASM/twitch_domain_containing"/>
    <property type="match status" value="1"/>
</dbReference>
<protein>
    <submittedName>
        <fullName evidence="4">Anaerobic sulfatase maturase</fullName>
    </submittedName>
</protein>
<dbReference type="RefSeq" id="WP_218167942.1">
    <property type="nucleotide sequence ID" value="NZ_JACAOW010000093.1"/>
</dbReference>
<evidence type="ECO:0000313" key="4">
    <source>
        <dbReference type="EMBL" id="MDR0191011.1"/>
    </source>
</evidence>
<dbReference type="Proteomes" id="UP001224477">
    <property type="component" value="Unassembled WGS sequence"/>
</dbReference>
<evidence type="ECO:0000256" key="1">
    <source>
        <dbReference type="ARBA" id="ARBA00001966"/>
    </source>
</evidence>
<keyword evidence="2" id="KW-0004">4Fe-4S</keyword>
<keyword evidence="5" id="KW-1185">Reference proteome</keyword>
<keyword evidence="2" id="KW-0411">Iron-sulfur</keyword>
<dbReference type="SFLD" id="SFLDF00285">
    <property type="entry name" value="anaerobic_Ser-type_sulfatase-m"/>
    <property type="match status" value="1"/>
</dbReference>
<name>A0ABU1CUS6_9PSED</name>
<dbReference type="EMBL" id="JAVGXC010000020">
    <property type="protein sequence ID" value="MDR0191011.1"/>
    <property type="molecule type" value="Genomic_DNA"/>
</dbReference>
<dbReference type="CDD" id="cd21120">
    <property type="entry name" value="SPASM_anSME"/>
    <property type="match status" value="1"/>
</dbReference>
<dbReference type="Pfam" id="PF04055">
    <property type="entry name" value="Radical_SAM"/>
    <property type="match status" value="1"/>
</dbReference>
<reference evidence="4 5" key="1">
    <citation type="journal article" date="2023" name="Microbiol. Resour. Announc.">
        <title>Whole-genome sequence of Pseudomonas yamanorum OLsAu1 isolated from the edible ectomycorrhizal mushroom Lactarius sp. section Deliciosi.</title>
        <authorList>
            <person name="Ramirez-Mendoza R."/>
            <person name="Angeles-Argaiz R.E."/>
            <person name="Hernandez-Oaxaca D."/>
            <person name="Aguirre-Beltran L."/>
            <person name="Almaraz-Suarez J."/>
            <person name="Perez-Moreno J."/>
        </authorList>
    </citation>
    <scope>NUCLEOTIDE SEQUENCE [LARGE SCALE GENOMIC DNA]</scope>
    <source>
        <strain evidence="4 5">OLsAu1</strain>
    </source>
</reference>
<comment type="cofactor">
    <cofactor evidence="1">
        <name>[4Fe-4S] cluster</name>
        <dbReference type="ChEBI" id="CHEBI:49883"/>
    </cofactor>
</comment>
<sequence>MAVTSTATSQTSPFSFHAMAKPSGADCNLDCDYCFYLEKATLYREKRRHRMEQDVLEAYIRNYIDSHPASAEVAFTWQGGEPTLMGLDFYREAVELQARFGAGRKISNSFQTNGLLIDDHWSQFFAKHDFLIGLSLDGPADIHDEYRVTVGGHPSHALVIRALESFKAHNVRFNILACVNRRSSQEPRRIYNYFRDLGVEFIQFIPVVERVPNSADEAMGFTLHSPGGGVIMTASHRCAEQITRWSVLADDYGKFLNAIFDLWLTKDVGRIYVMNFEWALANYMGQPGAACHHQPTCGRGVVVEHNGDVYSCDHYVYPDYRLGNIKEETLATLLQTPEQVGFGQDKLTSLPKQCRECKMLKGCWGGCPKHRFIQANDGEPGLNYLCQGYYQFFAHTAPYLRLISDLISQGRSPREIAGATLLVVKT</sequence>
<dbReference type="Pfam" id="PF13186">
    <property type="entry name" value="SPASM"/>
    <property type="match status" value="1"/>
</dbReference>
<proteinExistence type="predicted"/>
<dbReference type="InterPro" id="IPR007197">
    <property type="entry name" value="rSAM"/>
</dbReference>
<dbReference type="PANTHER" id="PTHR43273:SF3">
    <property type="entry name" value="ANAEROBIC SULFATASE-MATURATING ENZYME HOMOLOG ASLB-RELATED"/>
    <property type="match status" value="1"/>
</dbReference>
<dbReference type="InterPro" id="IPR023867">
    <property type="entry name" value="Sulphatase_maturase_rSAM"/>
</dbReference>
<organism evidence="4 5">
    <name type="scientific">Pseudomonas yamanorum</name>
    <dbReference type="NCBI Taxonomy" id="515393"/>
    <lineage>
        <taxon>Bacteria</taxon>
        <taxon>Pseudomonadati</taxon>
        <taxon>Pseudomonadota</taxon>
        <taxon>Gammaproteobacteria</taxon>
        <taxon>Pseudomonadales</taxon>
        <taxon>Pseudomonadaceae</taxon>
        <taxon>Pseudomonas</taxon>
    </lineage>
</organism>
<gene>
    <name evidence="4" type="ORF">RCO22_18865</name>
</gene>
<evidence type="ECO:0000259" key="3">
    <source>
        <dbReference type="PROSITE" id="PS51918"/>
    </source>
</evidence>
<feature type="domain" description="Radical SAM core" evidence="3">
    <location>
        <begin position="10"/>
        <end position="241"/>
    </location>
</feature>
<dbReference type="SFLD" id="SFLDG01384">
    <property type="entry name" value="thioether_bond_formation_requi"/>
    <property type="match status" value="1"/>
</dbReference>
<dbReference type="NCBIfam" id="TIGR04085">
    <property type="entry name" value="rSAM_more_4Fe4S"/>
    <property type="match status" value="1"/>
</dbReference>
<dbReference type="InterPro" id="IPR047207">
    <property type="entry name" value="SPASM_anSME"/>
</dbReference>
<accession>A0ABU1CUS6</accession>
<dbReference type="SFLD" id="SFLDS00029">
    <property type="entry name" value="Radical_SAM"/>
    <property type="match status" value="1"/>
</dbReference>
<keyword evidence="2" id="KW-0408">Iron</keyword>
<dbReference type="SFLD" id="SFLDG01072">
    <property type="entry name" value="dehydrogenase_like"/>
    <property type="match status" value="1"/>
</dbReference>
<dbReference type="PANTHER" id="PTHR43273">
    <property type="entry name" value="ANAEROBIC SULFATASE-MATURATING ENZYME HOMOLOG ASLB-RELATED"/>
    <property type="match status" value="1"/>
</dbReference>
<keyword evidence="2" id="KW-0479">Metal-binding</keyword>
<dbReference type="InterPro" id="IPR023885">
    <property type="entry name" value="4Fe4S-binding_SPASM_dom"/>
</dbReference>
<dbReference type="InterPro" id="IPR034491">
    <property type="entry name" value="Anaerob_Ser_sulfatase-maturase"/>
</dbReference>
<evidence type="ECO:0000256" key="2">
    <source>
        <dbReference type="ARBA" id="ARBA00022485"/>
    </source>
</evidence>
<dbReference type="PROSITE" id="PS51918">
    <property type="entry name" value="RADICAL_SAM"/>
    <property type="match status" value="1"/>
</dbReference>
<evidence type="ECO:0000313" key="5">
    <source>
        <dbReference type="Proteomes" id="UP001224477"/>
    </source>
</evidence>
<dbReference type="SFLD" id="SFLDG01386">
    <property type="entry name" value="main_SPASM_domain-containing"/>
    <property type="match status" value="1"/>
</dbReference>
<dbReference type="NCBIfam" id="TIGR03942">
    <property type="entry name" value="sulfatase_rSAM"/>
    <property type="match status" value="1"/>
</dbReference>
<dbReference type="CDD" id="cd01335">
    <property type="entry name" value="Radical_SAM"/>
    <property type="match status" value="1"/>
</dbReference>